<dbReference type="Proteomes" id="UP000325292">
    <property type="component" value="Chromosome"/>
</dbReference>
<keyword evidence="3" id="KW-1185">Reference proteome</keyword>
<dbReference type="RefSeq" id="WP_103375293.1">
    <property type="nucleotide sequence ID" value="NZ_CP133983.1"/>
</dbReference>
<evidence type="ECO:0000256" key="1">
    <source>
        <dbReference type="SAM" id="MobiDB-lite"/>
    </source>
</evidence>
<accession>A0ABM6RQ71</accession>
<name>A0ABM6RQ71_9FIRM</name>
<gene>
    <name evidence="2" type="ORF">BXT84_05925</name>
</gene>
<organism evidence="2 3">
    <name type="scientific">Sulfobacillus thermotolerans</name>
    <dbReference type="NCBI Taxonomy" id="338644"/>
    <lineage>
        <taxon>Bacteria</taxon>
        <taxon>Bacillati</taxon>
        <taxon>Bacillota</taxon>
        <taxon>Clostridia</taxon>
        <taxon>Eubacteriales</taxon>
        <taxon>Clostridiales Family XVII. Incertae Sedis</taxon>
        <taxon>Sulfobacillus</taxon>
    </lineage>
</organism>
<dbReference type="Gene3D" id="2.30.30.100">
    <property type="match status" value="1"/>
</dbReference>
<dbReference type="SUPFAM" id="SSF50182">
    <property type="entry name" value="Sm-like ribonucleoproteins"/>
    <property type="match status" value="1"/>
</dbReference>
<reference evidence="2 3" key="1">
    <citation type="journal article" date="2019" name="Sci. Rep.">
        <title>Sulfobacillus thermotolerans: new insights into resistance and metabolic capacities of acidophilic chemolithotrophs.</title>
        <authorList>
            <person name="Panyushkina A.E."/>
            <person name="Babenko V.V."/>
            <person name="Nikitina A.S."/>
            <person name="Selezneva O.V."/>
            <person name="Tsaplina I.A."/>
            <person name="Letarova M.A."/>
            <person name="Kostryukova E.S."/>
            <person name="Letarov A.V."/>
        </authorList>
    </citation>
    <scope>NUCLEOTIDE SEQUENCE [LARGE SCALE GENOMIC DNA]</scope>
    <source>
        <strain evidence="2 3">Kr1</strain>
    </source>
</reference>
<feature type="region of interest" description="Disordered" evidence="1">
    <location>
        <begin position="1"/>
        <end position="41"/>
    </location>
</feature>
<dbReference type="Pfam" id="PF17209">
    <property type="entry name" value="Hfq"/>
    <property type="match status" value="1"/>
</dbReference>
<evidence type="ECO:0000313" key="2">
    <source>
        <dbReference type="EMBL" id="AUW93537.1"/>
    </source>
</evidence>
<protein>
    <recommendedName>
        <fullName evidence="4">RNA chaperone Hfq</fullName>
    </recommendedName>
</protein>
<evidence type="ECO:0000313" key="3">
    <source>
        <dbReference type="Proteomes" id="UP000325292"/>
    </source>
</evidence>
<dbReference type="InterPro" id="IPR005001">
    <property type="entry name" value="Hfq"/>
</dbReference>
<sequence length="114" mass="12468">MSGDKWIEIPHTQRSARARVSKPQVPSKPEPSKAASTPGSRTSYVQDAFYQHLITGRIPVEVTFLDGTTLVGTIDGFDTYAILVVSGDEEVLLFKSAIRAIRRYVGAFDGDPTL</sequence>
<dbReference type="InterPro" id="IPR010920">
    <property type="entry name" value="LSM_dom_sf"/>
</dbReference>
<dbReference type="EMBL" id="CP019454">
    <property type="protein sequence ID" value="AUW93537.1"/>
    <property type="molecule type" value="Genomic_DNA"/>
</dbReference>
<evidence type="ECO:0008006" key="4">
    <source>
        <dbReference type="Google" id="ProtNLM"/>
    </source>
</evidence>
<proteinExistence type="predicted"/>